<dbReference type="InterPro" id="IPR004332">
    <property type="entry name" value="Transposase_MuDR"/>
</dbReference>
<keyword evidence="1" id="KW-0479">Metal-binding</keyword>
<dbReference type="OMA" id="SEWEISI"/>
<evidence type="ECO:0000256" key="5">
    <source>
        <dbReference type="SAM" id="MobiDB-lite"/>
    </source>
</evidence>
<accession>V4KIM8</accession>
<sequence>SPPVSIANDRQLKNFVGYSGNKTSVNLCVTFTAYAEHPEIPINIELMKKTSDSSYMKNDQVVKSGDDDIRGIGHKVEEEFDESIMVDKKVDGEQNVRLNLLDVVKKDQIFRSKTELKASLEISAMKYNFDYNVLESTKRVWCIRCKEKSCNWRIRAQCLEGSEYFRINKYVAQHTCAPSNKDVVGRTASAKTIGNLKEANPGTHTQYETDITGRFKFLFLSFGQSVRGFYKAIRRVIVVDGTFLKNKYKGVLLVATALDGNSNLYPIAFGVVDSENDLSWEWFMRQLKVVIADEVRLAFKVYPQSSHGICIHHLLNNVITFFKTQGLTGLIAKASKEYRVSAFDTKFAAICSISPAVGKYLQDAGVEKWVRCKFPGFRYDVRTTNPAESINNKLLTPRKYPAPLTVEVETKIERRIDKGKTFIVYPVSQDRFLVRGDKYDCLVDLGRRTCSCGKYDLLKIPCRHEIKAAFSVNQQIHTLTDHYYTTEAWRTAYEECINPIAGPEDDWCVPDHVEHAKVVETESRRAAGRRKKRRYESVEDKIRASQGSQRSKKHKCSRCGIEGHKRGTCDMPI</sequence>
<dbReference type="eggNOG" id="ENOG502RJNC">
    <property type="taxonomic scope" value="Eukaryota"/>
</dbReference>
<dbReference type="PANTHER" id="PTHR31973">
    <property type="entry name" value="POLYPROTEIN, PUTATIVE-RELATED"/>
    <property type="match status" value="1"/>
</dbReference>
<evidence type="ECO:0000313" key="7">
    <source>
        <dbReference type="EMBL" id="ESQ31024.1"/>
    </source>
</evidence>
<keyword evidence="2 4" id="KW-0863">Zinc-finger</keyword>
<dbReference type="Gramene" id="ESQ31024">
    <property type="protein sequence ID" value="ESQ31024"/>
    <property type="gene ID" value="EUTSA_v10012336mg"/>
</dbReference>
<evidence type="ECO:0000256" key="3">
    <source>
        <dbReference type="ARBA" id="ARBA00022833"/>
    </source>
</evidence>
<organism evidence="7 8">
    <name type="scientific">Eutrema salsugineum</name>
    <name type="common">Saltwater cress</name>
    <name type="synonym">Sisymbrium salsugineum</name>
    <dbReference type="NCBI Taxonomy" id="72664"/>
    <lineage>
        <taxon>Eukaryota</taxon>
        <taxon>Viridiplantae</taxon>
        <taxon>Streptophyta</taxon>
        <taxon>Embryophyta</taxon>
        <taxon>Tracheophyta</taxon>
        <taxon>Spermatophyta</taxon>
        <taxon>Magnoliopsida</taxon>
        <taxon>eudicotyledons</taxon>
        <taxon>Gunneridae</taxon>
        <taxon>Pentapetalae</taxon>
        <taxon>rosids</taxon>
        <taxon>malvids</taxon>
        <taxon>Brassicales</taxon>
        <taxon>Brassicaceae</taxon>
        <taxon>Eutremeae</taxon>
        <taxon>Eutrema</taxon>
    </lineage>
</organism>
<dbReference type="SMART" id="SM00575">
    <property type="entry name" value="ZnF_PMZ"/>
    <property type="match status" value="1"/>
</dbReference>
<dbReference type="InterPro" id="IPR007527">
    <property type="entry name" value="Znf_SWIM"/>
</dbReference>
<evidence type="ECO:0000256" key="2">
    <source>
        <dbReference type="ARBA" id="ARBA00022771"/>
    </source>
</evidence>
<dbReference type="Pfam" id="PF04434">
    <property type="entry name" value="SWIM"/>
    <property type="match status" value="1"/>
</dbReference>
<dbReference type="PANTHER" id="PTHR31973:SF129">
    <property type="entry name" value="SWIM-TYPE DOMAIN-CONTAINING PROTEIN"/>
    <property type="match status" value="1"/>
</dbReference>
<dbReference type="PROSITE" id="PS50966">
    <property type="entry name" value="ZF_SWIM"/>
    <property type="match status" value="1"/>
</dbReference>
<feature type="non-terminal residue" evidence="7">
    <location>
        <position position="1"/>
    </location>
</feature>
<dbReference type="Proteomes" id="UP000030689">
    <property type="component" value="Unassembled WGS sequence"/>
</dbReference>
<evidence type="ECO:0000256" key="1">
    <source>
        <dbReference type="ARBA" id="ARBA00022723"/>
    </source>
</evidence>
<keyword evidence="8" id="KW-1185">Reference proteome</keyword>
<dbReference type="AlphaFoldDB" id="V4KIM8"/>
<dbReference type="InterPro" id="IPR006564">
    <property type="entry name" value="Znf_PMZ"/>
</dbReference>
<dbReference type="KEGG" id="eus:EUTSA_v10012336mg"/>
<protein>
    <recommendedName>
        <fullName evidence="6">SWIM-type domain-containing protein</fullName>
    </recommendedName>
</protein>
<reference evidence="7 8" key="1">
    <citation type="journal article" date="2013" name="Front. Plant Sci.">
        <title>The Reference Genome of the Halophytic Plant Eutrema salsugineum.</title>
        <authorList>
            <person name="Yang R."/>
            <person name="Jarvis D.E."/>
            <person name="Chen H."/>
            <person name="Beilstein M.A."/>
            <person name="Grimwood J."/>
            <person name="Jenkins J."/>
            <person name="Shu S."/>
            <person name="Prochnik S."/>
            <person name="Xin M."/>
            <person name="Ma C."/>
            <person name="Schmutz J."/>
            <person name="Wing R.A."/>
            <person name="Mitchell-Olds T."/>
            <person name="Schumaker K.S."/>
            <person name="Wang X."/>
        </authorList>
    </citation>
    <scope>NUCLEOTIDE SEQUENCE [LARGE SCALE GENOMIC DNA]</scope>
</reference>
<evidence type="ECO:0000259" key="6">
    <source>
        <dbReference type="PROSITE" id="PS50966"/>
    </source>
</evidence>
<feature type="domain" description="SWIM-type" evidence="6">
    <location>
        <begin position="439"/>
        <end position="473"/>
    </location>
</feature>
<dbReference type="Pfam" id="PF03108">
    <property type="entry name" value="DBD_Tnp_Mut"/>
    <property type="match status" value="1"/>
</dbReference>
<feature type="region of interest" description="Disordered" evidence="5">
    <location>
        <begin position="521"/>
        <end position="557"/>
    </location>
</feature>
<dbReference type="EMBL" id="KI517809">
    <property type="protein sequence ID" value="ESQ31024.1"/>
    <property type="molecule type" value="Genomic_DNA"/>
</dbReference>
<evidence type="ECO:0000313" key="8">
    <source>
        <dbReference type="Proteomes" id="UP000030689"/>
    </source>
</evidence>
<evidence type="ECO:0000256" key="4">
    <source>
        <dbReference type="PROSITE-ProRule" id="PRU00325"/>
    </source>
</evidence>
<gene>
    <name evidence="7" type="ORF">EUTSA_v10012336mg</name>
</gene>
<name>V4KIM8_EUTSA</name>
<dbReference type="GO" id="GO:0008270">
    <property type="term" value="F:zinc ion binding"/>
    <property type="evidence" value="ECO:0007669"/>
    <property type="project" value="UniProtKB-KW"/>
</dbReference>
<dbReference type="Pfam" id="PF10551">
    <property type="entry name" value="MULE"/>
    <property type="match status" value="1"/>
</dbReference>
<dbReference type="InterPro" id="IPR018289">
    <property type="entry name" value="MULE_transposase_dom"/>
</dbReference>
<proteinExistence type="predicted"/>
<keyword evidence="3" id="KW-0862">Zinc</keyword>